<reference evidence="8 9" key="1">
    <citation type="submission" date="2019-03" db="EMBL/GenBank/DDBJ databases">
        <title>Genomic Encyclopedia of Archaeal and Bacterial Type Strains, Phase II (KMG-II): from individual species to whole genera.</title>
        <authorList>
            <person name="Goeker M."/>
        </authorList>
    </citation>
    <scope>NUCLEOTIDE SEQUENCE [LARGE SCALE GENOMIC DNA]</scope>
    <source>
        <strain evidence="8 9">DSM 28353</strain>
    </source>
</reference>
<dbReference type="Proteomes" id="UP000295292">
    <property type="component" value="Unassembled WGS sequence"/>
</dbReference>
<keyword evidence="5" id="KW-0472">Membrane</keyword>
<evidence type="ECO:0000256" key="1">
    <source>
        <dbReference type="ARBA" id="ARBA00010641"/>
    </source>
</evidence>
<evidence type="ECO:0000256" key="2">
    <source>
        <dbReference type="ARBA" id="ARBA00023015"/>
    </source>
</evidence>
<organism evidence="8 9">
    <name type="scientific">Sphingobacterium yanglingense</name>
    <dbReference type="NCBI Taxonomy" id="1437280"/>
    <lineage>
        <taxon>Bacteria</taxon>
        <taxon>Pseudomonadati</taxon>
        <taxon>Bacteroidota</taxon>
        <taxon>Sphingobacteriia</taxon>
        <taxon>Sphingobacteriales</taxon>
        <taxon>Sphingobacteriaceae</taxon>
        <taxon>Sphingobacterium</taxon>
    </lineage>
</organism>
<dbReference type="RefSeq" id="WP_133583940.1">
    <property type="nucleotide sequence ID" value="NZ_SNYV01000011.1"/>
</dbReference>
<evidence type="ECO:0000256" key="3">
    <source>
        <dbReference type="ARBA" id="ARBA00023082"/>
    </source>
</evidence>
<proteinExistence type="inferred from homology"/>
<keyword evidence="2" id="KW-0805">Transcription regulation</keyword>
<dbReference type="AlphaFoldDB" id="A0A4R6WIT7"/>
<dbReference type="Gene3D" id="1.10.10.10">
    <property type="entry name" value="Winged helix-like DNA-binding domain superfamily/Winged helix DNA-binding domain"/>
    <property type="match status" value="1"/>
</dbReference>
<feature type="transmembrane region" description="Helical" evidence="5">
    <location>
        <begin position="184"/>
        <end position="203"/>
    </location>
</feature>
<evidence type="ECO:0000313" key="9">
    <source>
        <dbReference type="Proteomes" id="UP000295292"/>
    </source>
</evidence>
<dbReference type="Pfam" id="PF04542">
    <property type="entry name" value="Sigma70_r2"/>
    <property type="match status" value="1"/>
</dbReference>
<keyword evidence="9" id="KW-1185">Reference proteome</keyword>
<dbReference type="InterPro" id="IPR039425">
    <property type="entry name" value="RNA_pol_sigma-70-like"/>
</dbReference>
<comment type="similarity">
    <text evidence="1">Belongs to the sigma-70 factor family. ECF subfamily.</text>
</comment>
<dbReference type="SUPFAM" id="SSF88659">
    <property type="entry name" value="Sigma3 and sigma4 domains of RNA polymerase sigma factors"/>
    <property type="match status" value="1"/>
</dbReference>
<gene>
    <name evidence="8" type="ORF">CLV99_1657</name>
</gene>
<dbReference type="Pfam" id="PF08281">
    <property type="entry name" value="Sigma70_r4_2"/>
    <property type="match status" value="1"/>
</dbReference>
<accession>A0A4R6WIT7</accession>
<evidence type="ECO:0000259" key="7">
    <source>
        <dbReference type="Pfam" id="PF08281"/>
    </source>
</evidence>
<keyword evidence="3" id="KW-0731">Sigma factor</keyword>
<dbReference type="InterPro" id="IPR007627">
    <property type="entry name" value="RNA_pol_sigma70_r2"/>
</dbReference>
<dbReference type="PANTHER" id="PTHR43133:SF46">
    <property type="entry name" value="RNA POLYMERASE SIGMA-70 FACTOR ECF SUBFAMILY"/>
    <property type="match status" value="1"/>
</dbReference>
<evidence type="ECO:0000259" key="6">
    <source>
        <dbReference type="Pfam" id="PF04542"/>
    </source>
</evidence>
<evidence type="ECO:0000256" key="5">
    <source>
        <dbReference type="SAM" id="Phobius"/>
    </source>
</evidence>
<keyword evidence="5" id="KW-0812">Transmembrane</keyword>
<dbReference type="GO" id="GO:0003677">
    <property type="term" value="F:DNA binding"/>
    <property type="evidence" value="ECO:0007669"/>
    <property type="project" value="InterPro"/>
</dbReference>
<comment type="caution">
    <text evidence="8">The sequence shown here is derived from an EMBL/GenBank/DDBJ whole genome shotgun (WGS) entry which is preliminary data.</text>
</comment>
<dbReference type="EMBL" id="SNYV01000011">
    <property type="protein sequence ID" value="TDQ80200.1"/>
    <property type="molecule type" value="Genomic_DNA"/>
</dbReference>
<feature type="domain" description="RNA polymerase sigma-70 region 2" evidence="6">
    <location>
        <begin position="40"/>
        <end position="95"/>
    </location>
</feature>
<keyword evidence="4" id="KW-0804">Transcription</keyword>
<name>A0A4R6WIT7_9SPHI</name>
<dbReference type="PANTHER" id="PTHR43133">
    <property type="entry name" value="RNA POLYMERASE ECF-TYPE SIGMA FACTO"/>
    <property type="match status" value="1"/>
</dbReference>
<dbReference type="InterPro" id="IPR013249">
    <property type="entry name" value="RNA_pol_sigma70_r4_t2"/>
</dbReference>
<dbReference type="InterPro" id="IPR014284">
    <property type="entry name" value="RNA_pol_sigma-70_dom"/>
</dbReference>
<dbReference type="NCBIfam" id="TIGR02985">
    <property type="entry name" value="Sig70_bacteroi1"/>
    <property type="match status" value="1"/>
</dbReference>
<evidence type="ECO:0000256" key="4">
    <source>
        <dbReference type="ARBA" id="ARBA00023163"/>
    </source>
</evidence>
<dbReference type="GO" id="GO:0016987">
    <property type="term" value="F:sigma factor activity"/>
    <property type="evidence" value="ECO:0007669"/>
    <property type="project" value="UniProtKB-KW"/>
</dbReference>
<dbReference type="OrthoDB" id="665981at2"/>
<evidence type="ECO:0000313" key="8">
    <source>
        <dbReference type="EMBL" id="TDQ80200.1"/>
    </source>
</evidence>
<protein>
    <submittedName>
        <fullName evidence="8">RNA polymerase sigma-70 factor (ECF subfamily)</fullName>
    </submittedName>
</protein>
<keyword evidence="5" id="KW-1133">Transmembrane helix</keyword>
<dbReference type="Gene3D" id="1.10.1740.10">
    <property type="match status" value="1"/>
</dbReference>
<dbReference type="InterPro" id="IPR013324">
    <property type="entry name" value="RNA_pol_sigma_r3/r4-like"/>
</dbReference>
<dbReference type="InterPro" id="IPR013325">
    <property type="entry name" value="RNA_pol_sigma_r2"/>
</dbReference>
<feature type="domain" description="RNA polymerase sigma factor 70 region 4 type 2" evidence="7">
    <location>
        <begin position="126"/>
        <end position="175"/>
    </location>
</feature>
<dbReference type="InterPro" id="IPR014327">
    <property type="entry name" value="RNA_pol_sigma70_bacteroid"/>
</dbReference>
<sequence>MSASFQEANQLLLFERIKNGDERSFKLLYDLYWEPLYIHALIMIEDEDLAKDIIQELFIQLWDKKEKIDIRQSLKSYLYTATRNLVISKMRQINRRSRLEEELERGYTDFDLNTLKQIEEKDLIRVIDTCIDNLPQKMKEVFVLSRKEHRTTKEIAELLGTAETTVKKQLSNSLKVIRIALEKLLLFSLLITFFIFFYNRILLTRSDKRLTLNSQHELAQKK</sequence>
<dbReference type="NCBIfam" id="TIGR02937">
    <property type="entry name" value="sigma70-ECF"/>
    <property type="match status" value="1"/>
</dbReference>
<dbReference type="SUPFAM" id="SSF88946">
    <property type="entry name" value="Sigma2 domain of RNA polymerase sigma factors"/>
    <property type="match status" value="1"/>
</dbReference>
<dbReference type="InterPro" id="IPR036388">
    <property type="entry name" value="WH-like_DNA-bd_sf"/>
</dbReference>
<dbReference type="GO" id="GO:0006352">
    <property type="term" value="P:DNA-templated transcription initiation"/>
    <property type="evidence" value="ECO:0007669"/>
    <property type="project" value="InterPro"/>
</dbReference>